<dbReference type="InterPro" id="IPR017871">
    <property type="entry name" value="ABC_transporter-like_CS"/>
</dbReference>
<dbReference type="SMART" id="SM00382">
    <property type="entry name" value="AAA"/>
    <property type="match status" value="2"/>
</dbReference>
<comment type="subcellular location">
    <subcellularLocation>
        <location evidence="1">Membrane</location>
        <topology evidence="1">Multi-pass membrane protein</topology>
    </subcellularLocation>
</comment>
<evidence type="ECO:0000256" key="6">
    <source>
        <dbReference type="ARBA" id="ARBA00022741"/>
    </source>
</evidence>
<dbReference type="InterPro" id="IPR003439">
    <property type="entry name" value="ABC_transporter-like_ATP-bd"/>
</dbReference>
<dbReference type="PROSITE" id="PS50893">
    <property type="entry name" value="ABC_TRANSPORTER_2"/>
    <property type="match status" value="2"/>
</dbReference>
<reference evidence="12" key="2">
    <citation type="submission" date="2025-09" db="UniProtKB">
        <authorList>
            <consortium name="Ensembl"/>
        </authorList>
    </citation>
    <scope>IDENTIFICATION</scope>
</reference>
<evidence type="ECO:0000313" key="13">
    <source>
        <dbReference type="Proteomes" id="UP000694426"/>
    </source>
</evidence>
<evidence type="ECO:0000259" key="11">
    <source>
        <dbReference type="PROSITE" id="PS50893"/>
    </source>
</evidence>
<feature type="transmembrane region" description="Helical" evidence="10">
    <location>
        <begin position="22"/>
        <end position="42"/>
    </location>
</feature>
<dbReference type="AlphaFoldDB" id="A0A8B9BBD3"/>
<feature type="transmembrane region" description="Helical" evidence="10">
    <location>
        <begin position="751"/>
        <end position="771"/>
    </location>
</feature>
<dbReference type="GO" id="GO:0140359">
    <property type="term" value="F:ABC-type transporter activity"/>
    <property type="evidence" value="ECO:0007669"/>
    <property type="project" value="InterPro"/>
</dbReference>
<feature type="transmembrane region" description="Helical" evidence="10">
    <location>
        <begin position="783"/>
        <end position="808"/>
    </location>
</feature>
<feature type="domain" description="ABC transporter" evidence="11">
    <location>
        <begin position="287"/>
        <end position="522"/>
    </location>
</feature>
<keyword evidence="7" id="KW-0067">ATP-binding</keyword>
<sequence>MKSIAGVRMKSRSVIYSITLEYSYFMITIVMCFSSFMYFLSMNVVRERKKLKVLMKTMGLQDIAFWLSWSLLYAVYVLVLSCLLTALVVQEAFYVSSFPAVLLLFFLYGLACIHMVFMLCSLLRTSKLAGSMGFLITFLFGCLSLAVLIENLPEPLKWFLGLFCPFAFNAGIAKVWAILGKKSQIPSLQFCFSFSNLMEESYFLFSTYIMLIFDSVLYMLLAMYFDKVLPGKYGIPDPPFFCLKPSYWMRSRRGCPGEGPYSAGSPEEPPGDDVEPVPTAFVGKEAIRLNNIKKVYKKKDKKTEALRGLSLNIYEGQITALLGHSGAGKTTLLNVLSGLTLPSEGSATIYDYKLSEIGDREEIREMIGICPQFNVQFEVLTVKENLRTFAEIKGIKSKEVEREVQTILELLDISNVQDTQAEKLSGGQKRKLSIGIAMLGSPQVLLLDEPTAGLDPLSRHQVWSLLKEHRAGRVILFSTQFMDEADILADRKAFISHGRLKCVGSSLFLKKKWGIGYHLRYLLCESCNVESVTSLVKQHIPNVIFSGHGQYELRYKLPLENVNKFPDLFRGLDSCSDRGIINYGVSMTTLEDVFMRLEEEATMGQEGTTAAANTQPPAQEPGCFTTTPAADHQGARAFSRIAIRISYFRPGFSWPRVFILFSCSLKSYRFTVLCHMEAVNCFPVLVNIISNALLRALNSTAHIRIWSHPFFSLYKLISAGAAGQRVPSQTGARAQLRVSGLFPSAYWCGQALVDVPLCWLLLFSMFGLQFAMSNRISGSIGNIFLLVMGALGYGVSIVLFIYLISFLFRKGWNCDFWSFILIVVSKAVNVPTSIFQPYIHSVGFIFLLRYLEIKYGRTVLRKDPVFRISPRNESSHQHLEEQEEEDEDVKAERAAVRNAMVAASQEEKSVIIVSNLCKEYKTKKAGSVFKKQKKMATKNISFCVNKGEVLGLLGPNGAGKSTAIKMIAGETTPTAGQVLLRRREGATCCLQDHLGHCPQEDPLWPDLTVHQHLQVYAAVKGVRKEDTAAAVNRYGAGWFQVLVKVLSPVLRHREGTRRSKTSLCFAMCALGNPTVLLLDEPSTGMDPKGQRCVWKMIRAALKTKETGAVLTTHYMEEAEAVCDRVAILVAGQLRCIGSIQYLKSKFGKGYLLEIKVKDPESTDLLHAEILRIFPKVIRTLYCPFQVFLELSREQEKDNFDLALDGTFEWKQLQQEDS</sequence>
<dbReference type="Ensembl" id="ENSABRT00000002553.1">
    <property type="protein sequence ID" value="ENSABRP00000001717.1"/>
    <property type="gene ID" value="ENSABRG00000001007.1"/>
</dbReference>
<evidence type="ECO:0000256" key="8">
    <source>
        <dbReference type="ARBA" id="ARBA00022989"/>
    </source>
</evidence>
<dbReference type="PROSITE" id="PS00211">
    <property type="entry name" value="ABC_TRANSPORTER_1"/>
    <property type="match status" value="1"/>
</dbReference>
<evidence type="ECO:0000256" key="5">
    <source>
        <dbReference type="ARBA" id="ARBA00022737"/>
    </source>
</evidence>
<dbReference type="FunFam" id="3.40.50.300:FF:000335">
    <property type="entry name" value="ATP binding cassette subfamily A member 5"/>
    <property type="match status" value="1"/>
</dbReference>
<keyword evidence="13" id="KW-1185">Reference proteome</keyword>
<dbReference type="SUPFAM" id="SSF52540">
    <property type="entry name" value="P-loop containing nucleoside triphosphate hydrolases"/>
    <property type="match status" value="2"/>
</dbReference>
<dbReference type="PANTHER" id="PTHR19229:SF274">
    <property type="entry name" value="ABC-TYPE ORGANIC ANION TRANSPORTER ABCA8"/>
    <property type="match status" value="1"/>
</dbReference>
<evidence type="ECO:0000313" key="12">
    <source>
        <dbReference type="Ensembl" id="ENSABRP00000001717.1"/>
    </source>
</evidence>
<feature type="transmembrane region" description="Helical" evidence="10">
    <location>
        <begin position="201"/>
        <end position="225"/>
    </location>
</feature>
<keyword evidence="5" id="KW-0677">Repeat</keyword>
<evidence type="ECO:0000256" key="2">
    <source>
        <dbReference type="ARBA" id="ARBA00008869"/>
    </source>
</evidence>
<dbReference type="GO" id="GO:0005886">
    <property type="term" value="C:plasma membrane"/>
    <property type="evidence" value="ECO:0007669"/>
    <property type="project" value="UniProtKB-ARBA"/>
</dbReference>
<accession>A0A8B9BBD3</accession>
<dbReference type="GO" id="GO:0005524">
    <property type="term" value="F:ATP binding"/>
    <property type="evidence" value="ECO:0007669"/>
    <property type="project" value="UniProtKB-KW"/>
</dbReference>
<dbReference type="Pfam" id="PF12698">
    <property type="entry name" value="ABC2_membrane_3"/>
    <property type="match status" value="1"/>
</dbReference>
<evidence type="ECO:0000256" key="4">
    <source>
        <dbReference type="ARBA" id="ARBA00022692"/>
    </source>
</evidence>
<dbReference type="InterPro" id="IPR026082">
    <property type="entry name" value="ABCA"/>
</dbReference>
<proteinExistence type="inferred from homology"/>
<dbReference type="Proteomes" id="UP000694426">
    <property type="component" value="Unplaced"/>
</dbReference>
<keyword evidence="4 10" id="KW-0812">Transmembrane</keyword>
<evidence type="ECO:0000256" key="7">
    <source>
        <dbReference type="ARBA" id="ARBA00022840"/>
    </source>
</evidence>
<name>A0A8B9BBD3_9AVES</name>
<evidence type="ECO:0000256" key="9">
    <source>
        <dbReference type="ARBA" id="ARBA00023136"/>
    </source>
</evidence>
<protein>
    <submittedName>
        <fullName evidence="12">ATP binding cassette subfamily A member 10</fullName>
    </submittedName>
</protein>
<feature type="transmembrane region" description="Helical" evidence="10">
    <location>
        <begin position="63"/>
        <end position="88"/>
    </location>
</feature>
<dbReference type="PANTHER" id="PTHR19229">
    <property type="entry name" value="ATP-BINDING CASSETTE TRANSPORTER SUBFAMILY A ABCA"/>
    <property type="match status" value="1"/>
</dbReference>
<evidence type="ECO:0000256" key="1">
    <source>
        <dbReference type="ARBA" id="ARBA00004141"/>
    </source>
</evidence>
<dbReference type="GO" id="GO:0005319">
    <property type="term" value="F:lipid transporter activity"/>
    <property type="evidence" value="ECO:0007669"/>
    <property type="project" value="TreeGrafter"/>
</dbReference>
<dbReference type="InterPro" id="IPR013525">
    <property type="entry name" value="ABC2_TM"/>
</dbReference>
<keyword evidence="3" id="KW-0813">Transport</keyword>
<keyword evidence="6" id="KW-0547">Nucleotide-binding</keyword>
<feature type="transmembrane region" description="Helical" evidence="10">
    <location>
        <begin position="132"/>
        <end position="152"/>
    </location>
</feature>
<feature type="transmembrane region" description="Helical" evidence="10">
    <location>
        <begin position="158"/>
        <end position="180"/>
    </location>
</feature>
<dbReference type="Pfam" id="PF00005">
    <property type="entry name" value="ABC_tran"/>
    <property type="match status" value="2"/>
</dbReference>
<dbReference type="InterPro" id="IPR003593">
    <property type="entry name" value="AAA+_ATPase"/>
</dbReference>
<reference evidence="12" key="1">
    <citation type="submission" date="2025-08" db="UniProtKB">
        <authorList>
            <consortium name="Ensembl"/>
        </authorList>
    </citation>
    <scope>IDENTIFICATION</scope>
</reference>
<evidence type="ECO:0000256" key="3">
    <source>
        <dbReference type="ARBA" id="ARBA00022448"/>
    </source>
</evidence>
<evidence type="ECO:0000256" key="10">
    <source>
        <dbReference type="SAM" id="Phobius"/>
    </source>
</evidence>
<dbReference type="Gene3D" id="3.40.50.300">
    <property type="entry name" value="P-loop containing nucleotide triphosphate hydrolases"/>
    <property type="match status" value="2"/>
</dbReference>
<dbReference type="InterPro" id="IPR027417">
    <property type="entry name" value="P-loop_NTPase"/>
</dbReference>
<dbReference type="CDD" id="cd03263">
    <property type="entry name" value="ABC_subfamily_A"/>
    <property type="match status" value="2"/>
</dbReference>
<comment type="similarity">
    <text evidence="2">Belongs to the ABC transporter superfamily. ABCA family.</text>
</comment>
<organism evidence="12 13">
    <name type="scientific">Anser brachyrhynchus</name>
    <name type="common">Pink-footed goose</name>
    <dbReference type="NCBI Taxonomy" id="132585"/>
    <lineage>
        <taxon>Eukaryota</taxon>
        <taxon>Metazoa</taxon>
        <taxon>Chordata</taxon>
        <taxon>Craniata</taxon>
        <taxon>Vertebrata</taxon>
        <taxon>Euteleostomi</taxon>
        <taxon>Archelosauria</taxon>
        <taxon>Archosauria</taxon>
        <taxon>Dinosauria</taxon>
        <taxon>Saurischia</taxon>
        <taxon>Theropoda</taxon>
        <taxon>Coelurosauria</taxon>
        <taxon>Aves</taxon>
        <taxon>Neognathae</taxon>
        <taxon>Galloanserae</taxon>
        <taxon>Anseriformes</taxon>
        <taxon>Anatidae</taxon>
        <taxon>Anserinae</taxon>
        <taxon>Anser</taxon>
    </lineage>
</organism>
<dbReference type="GeneTree" id="ENSGT00940000162673"/>
<feature type="domain" description="ABC transporter" evidence="11">
    <location>
        <begin position="911"/>
        <end position="1155"/>
    </location>
</feature>
<dbReference type="FunFam" id="3.40.50.300:FF:000436">
    <property type="entry name" value="ATP binding cassette subfamily A member 9"/>
    <property type="match status" value="1"/>
</dbReference>
<keyword evidence="8 10" id="KW-1133">Transmembrane helix</keyword>
<dbReference type="GO" id="GO:0016887">
    <property type="term" value="F:ATP hydrolysis activity"/>
    <property type="evidence" value="ECO:0007669"/>
    <property type="project" value="InterPro"/>
</dbReference>
<feature type="transmembrane region" description="Helical" evidence="10">
    <location>
        <begin position="100"/>
        <end position="120"/>
    </location>
</feature>
<keyword evidence="9 10" id="KW-0472">Membrane</keyword>